<dbReference type="AlphaFoldDB" id="A0A644WYP1"/>
<protein>
    <recommendedName>
        <fullName evidence="2">Hexameric tyrosine-coordinated heme protein (HTHP)</fullName>
    </recommendedName>
</protein>
<dbReference type="EMBL" id="VSSQ01001494">
    <property type="protein sequence ID" value="MPM08827.1"/>
    <property type="molecule type" value="Genomic_DNA"/>
</dbReference>
<reference evidence="1" key="1">
    <citation type="submission" date="2019-08" db="EMBL/GenBank/DDBJ databases">
        <authorList>
            <person name="Kucharzyk K."/>
            <person name="Murdoch R.W."/>
            <person name="Higgins S."/>
            <person name="Loffler F."/>
        </authorList>
    </citation>
    <scope>NUCLEOTIDE SEQUENCE</scope>
</reference>
<comment type="caution">
    <text evidence="1">The sequence shown here is derived from an EMBL/GenBank/DDBJ whole genome shotgun (WGS) entry which is preliminary data.</text>
</comment>
<accession>A0A644WYP1</accession>
<evidence type="ECO:0000313" key="1">
    <source>
        <dbReference type="EMBL" id="MPM08827.1"/>
    </source>
</evidence>
<name>A0A644WYP1_9ZZZZ</name>
<evidence type="ECO:0008006" key="2">
    <source>
        <dbReference type="Google" id="ProtNLM"/>
    </source>
</evidence>
<organism evidence="1">
    <name type="scientific">bioreactor metagenome</name>
    <dbReference type="NCBI Taxonomy" id="1076179"/>
    <lineage>
        <taxon>unclassified sequences</taxon>
        <taxon>metagenomes</taxon>
        <taxon>ecological metagenomes</taxon>
    </lineage>
</organism>
<sequence>MNQESWLPTLKTDTPEEGYNLAVKLARKAVGMTQPDAEVREALRPVYANNADSLTFASQVVAINFQTVAAANNYWNN</sequence>
<dbReference type="InterPro" id="IPR021111">
    <property type="entry name" value="Hexamer_Tyr-coord_heme_pr_HTHP"/>
</dbReference>
<proteinExistence type="predicted"/>
<dbReference type="Pfam" id="PF11534">
    <property type="entry name" value="HTHP"/>
    <property type="match status" value="1"/>
</dbReference>
<dbReference type="InterPro" id="IPR038125">
    <property type="entry name" value="HTHP_sf"/>
</dbReference>
<dbReference type="Gene3D" id="6.10.80.10">
    <property type="entry name" value="Hexameric tyrosine-coordinated heme protein (HTHP)"/>
    <property type="match status" value="1"/>
</dbReference>
<gene>
    <name evidence="1" type="ORF">SDC9_55143</name>
</gene>